<accession>A0ABT8JZ97</accession>
<sequence length="53" mass="5548">MADDRDGAQTIARACGKLHLHNLEPEDFVALTIEASAMARVPLSGTSWVPGAG</sequence>
<reference evidence="1" key="1">
    <citation type="submission" date="2023-06" db="EMBL/GenBank/DDBJ databases">
        <title>MT1 and MT2 Draft Genomes of Novel Species.</title>
        <authorList>
            <person name="Venkateswaran K."/>
        </authorList>
    </citation>
    <scope>NUCLEOTIDE SEQUENCE</scope>
    <source>
        <strain evidence="1">IIF3SC-B10</strain>
    </source>
</reference>
<dbReference type="RefSeq" id="WP_301224709.1">
    <property type="nucleotide sequence ID" value="NZ_JAROCG010000001.1"/>
</dbReference>
<protein>
    <submittedName>
        <fullName evidence="1">Uncharacterized protein</fullName>
    </submittedName>
</protein>
<keyword evidence="2" id="KW-1185">Reference proteome</keyword>
<evidence type="ECO:0000313" key="2">
    <source>
        <dbReference type="Proteomes" id="UP001174209"/>
    </source>
</evidence>
<evidence type="ECO:0000313" key="1">
    <source>
        <dbReference type="EMBL" id="MDN4609916.1"/>
    </source>
</evidence>
<dbReference type="EMBL" id="JAROCG010000001">
    <property type="protein sequence ID" value="MDN4609916.1"/>
    <property type="molecule type" value="Genomic_DNA"/>
</dbReference>
<comment type="caution">
    <text evidence="1">The sequence shown here is derived from an EMBL/GenBank/DDBJ whole genome shotgun (WGS) entry which is preliminary data.</text>
</comment>
<gene>
    <name evidence="1" type="ORF">P5G52_03465</name>
</gene>
<name>A0ABT8JZ97_9MICC</name>
<dbReference type="Proteomes" id="UP001174209">
    <property type="component" value="Unassembled WGS sequence"/>
</dbReference>
<organism evidence="1 2">
    <name type="scientific">Arthrobacter burdickii</name>
    <dbReference type="NCBI Taxonomy" id="3035920"/>
    <lineage>
        <taxon>Bacteria</taxon>
        <taxon>Bacillati</taxon>
        <taxon>Actinomycetota</taxon>
        <taxon>Actinomycetes</taxon>
        <taxon>Micrococcales</taxon>
        <taxon>Micrococcaceae</taxon>
        <taxon>Arthrobacter</taxon>
    </lineage>
</organism>
<proteinExistence type="predicted"/>